<dbReference type="CDD" id="cd23767">
    <property type="entry name" value="IQCD"/>
    <property type="match status" value="1"/>
</dbReference>
<sequence length="434" mass="47797">MGVSGKWIKALVGLKKSEKAQSSEKGDNSSQRTTTSKFRHRRKHSVEIDADKLQEFSDNVAEPIGEANIHSVPDVSESPSASLQAQNVADNQQILREEWAATRIQTAFRGFLARRALRALKGLVRLQALVRGHAVRKQAAITLRCMQALVRVQARVRARRVRLALESQTAQQKLQQQLANEARVREIEEGWCDSVGSVEEIQAKLLKRQEAAAKRERAMAYALAHQWQAGSRQHAVPAGFEPDKSSWGWNWLERWMAVRPWENRFLDINLRDGVMIRENGTPEGKNGTKLQLKSSGKKPVVSSVQPNLSSQKTGPSNSDGSTSPSKLEESNTLFAKPKPKPVLEDLTEEAHSKPGTVQRSQSNPKERSIQPDKQAKRRMSLPNSGGGAGAQAARQSRVTAKGTAGSHKSARDKSKLNGIGDTNATRAVAQTVDV</sequence>
<reference evidence="8 9" key="1">
    <citation type="journal article" date="2014" name="PLoS ONE">
        <title>Global Analysis of Gene Expression Profiles in Physic Nut (Jatropha curcas L.) Seedlings Exposed to Salt Stress.</title>
        <authorList>
            <person name="Zhang L."/>
            <person name="Zhang C."/>
            <person name="Wu P."/>
            <person name="Chen Y."/>
            <person name="Li M."/>
            <person name="Jiang H."/>
            <person name="Wu G."/>
        </authorList>
    </citation>
    <scope>NUCLEOTIDE SEQUENCE [LARGE SCALE GENOMIC DNA]</scope>
    <source>
        <strain evidence="9">cv. GZQX0401</strain>
        <tissue evidence="8">Young leaves</tissue>
    </source>
</reference>
<dbReference type="FunFam" id="1.20.5.190:FF:000062">
    <property type="entry name" value="IQ-domain 11"/>
    <property type="match status" value="1"/>
</dbReference>
<evidence type="ECO:0000313" key="8">
    <source>
        <dbReference type="EMBL" id="KDP42966.1"/>
    </source>
</evidence>
<dbReference type="PANTHER" id="PTHR32295:SF123">
    <property type="entry name" value="PROTEIN IQ-DOMAIN 5"/>
    <property type="match status" value="1"/>
</dbReference>
<dbReference type="SMART" id="SM00015">
    <property type="entry name" value="IQ"/>
    <property type="match status" value="2"/>
</dbReference>
<evidence type="ECO:0008006" key="10">
    <source>
        <dbReference type="Google" id="ProtNLM"/>
    </source>
</evidence>
<organism evidence="8 9">
    <name type="scientific">Jatropha curcas</name>
    <name type="common">Barbados nut</name>
    <dbReference type="NCBI Taxonomy" id="180498"/>
    <lineage>
        <taxon>Eukaryota</taxon>
        <taxon>Viridiplantae</taxon>
        <taxon>Streptophyta</taxon>
        <taxon>Embryophyta</taxon>
        <taxon>Tracheophyta</taxon>
        <taxon>Spermatophyta</taxon>
        <taxon>Magnoliopsida</taxon>
        <taxon>eudicotyledons</taxon>
        <taxon>Gunneridae</taxon>
        <taxon>Pentapetalae</taxon>
        <taxon>rosids</taxon>
        <taxon>fabids</taxon>
        <taxon>Malpighiales</taxon>
        <taxon>Euphorbiaceae</taxon>
        <taxon>Crotonoideae</taxon>
        <taxon>Jatropheae</taxon>
        <taxon>Jatropha</taxon>
    </lineage>
</organism>
<feature type="compositionally biased region" description="Low complexity" evidence="7">
    <location>
        <begin position="293"/>
        <end position="304"/>
    </location>
</feature>
<proteinExistence type="inferred from homology"/>
<keyword evidence="9" id="KW-1185">Reference proteome</keyword>
<protein>
    <recommendedName>
        <fullName evidence="10">DUF4005 domain-containing protein</fullName>
    </recommendedName>
</protein>
<evidence type="ECO:0000256" key="1">
    <source>
        <dbReference type="ARBA" id="ARBA00004496"/>
    </source>
</evidence>
<accession>A0A067L3C3</accession>
<comment type="subunit">
    <text evidence="6">Binds to multiple calmodulin (CaM) in the presence of Ca(2+) and CaM-like proteins.</text>
</comment>
<comment type="similarity">
    <text evidence="5">Belongs to the IQD family.</text>
</comment>
<feature type="compositionally biased region" description="Basic and acidic residues" evidence="7">
    <location>
        <begin position="364"/>
        <end position="374"/>
    </location>
</feature>
<dbReference type="PROSITE" id="PS50096">
    <property type="entry name" value="IQ"/>
    <property type="match status" value="2"/>
</dbReference>
<keyword evidence="4" id="KW-0112">Calmodulin-binding</keyword>
<gene>
    <name evidence="8" type="ORF">JCGZ_23908</name>
</gene>
<evidence type="ECO:0000256" key="7">
    <source>
        <dbReference type="SAM" id="MobiDB-lite"/>
    </source>
</evidence>
<feature type="region of interest" description="Disordered" evidence="7">
    <location>
        <begin position="15"/>
        <end position="44"/>
    </location>
</feature>
<dbReference type="Gene3D" id="1.20.5.190">
    <property type="match status" value="1"/>
</dbReference>
<dbReference type="EMBL" id="KK914286">
    <property type="protein sequence ID" value="KDP42966.1"/>
    <property type="molecule type" value="Genomic_DNA"/>
</dbReference>
<evidence type="ECO:0000256" key="3">
    <source>
        <dbReference type="ARBA" id="ARBA00022737"/>
    </source>
</evidence>
<keyword evidence="2" id="KW-0963">Cytoplasm</keyword>
<feature type="region of interest" description="Disordered" evidence="7">
    <location>
        <begin position="278"/>
        <end position="434"/>
    </location>
</feature>
<dbReference type="GO" id="GO:0005516">
    <property type="term" value="F:calmodulin binding"/>
    <property type="evidence" value="ECO:0007669"/>
    <property type="project" value="UniProtKB-KW"/>
</dbReference>
<dbReference type="InterPro" id="IPR000048">
    <property type="entry name" value="IQ_motif_EF-hand-BS"/>
</dbReference>
<dbReference type="Pfam" id="PF00612">
    <property type="entry name" value="IQ"/>
    <property type="match status" value="1"/>
</dbReference>
<evidence type="ECO:0000256" key="4">
    <source>
        <dbReference type="ARBA" id="ARBA00022860"/>
    </source>
</evidence>
<evidence type="ECO:0000256" key="5">
    <source>
        <dbReference type="ARBA" id="ARBA00024341"/>
    </source>
</evidence>
<evidence type="ECO:0000256" key="6">
    <source>
        <dbReference type="ARBA" id="ARBA00024378"/>
    </source>
</evidence>
<dbReference type="PANTHER" id="PTHR32295">
    <property type="entry name" value="IQ-DOMAIN 5-RELATED"/>
    <property type="match status" value="1"/>
</dbReference>
<comment type="subcellular location">
    <subcellularLocation>
        <location evidence="1">Cytoplasm</location>
    </subcellularLocation>
</comment>
<feature type="compositionally biased region" description="Basic and acidic residues" evidence="7">
    <location>
        <begin position="15"/>
        <end position="27"/>
    </location>
</feature>
<dbReference type="AlphaFoldDB" id="A0A067L3C3"/>
<keyword evidence="3" id="KW-0677">Repeat</keyword>
<dbReference type="OrthoDB" id="654277at2759"/>
<name>A0A067L3C3_JATCU</name>
<evidence type="ECO:0000256" key="2">
    <source>
        <dbReference type="ARBA" id="ARBA00022490"/>
    </source>
</evidence>
<evidence type="ECO:0000313" key="9">
    <source>
        <dbReference type="Proteomes" id="UP000027138"/>
    </source>
</evidence>
<dbReference type="Proteomes" id="UP000027138">
    <property type="component" value="Unassembled WGS sequence"/>
</dbReference>
<dbReference type="GO" id="GO:0005737">
    <property type="term" value="C:cytoplasm"/>
    <property type="evidence" value="ECO:0007669"/>
    <property type="project" value="UniProtKB-SubCell"/>
</dbReference>
<dbReference type="STRING" id="180498.A0A067L3C3"/>
<feature type="compositionally biased region" description="Polar residues" evidence="7">
    <location>
        <begin position="305"/>
        <end position="333"/>
    </location>
</feature>